<evidence type="ECO:0000313" key="2">
    <source>
        <dbReference type="Proteomes" id="UP000320623"/>
    </source>
</evidence>
<dbReference type="EMBL" id="FAOO01000027">
    <property type="protein sequence ID" value="CUU08991.1"/>
    <property type="molecule type" value="Genomic_DNA"/>
</dbReference>
<organism evidence="1 2">
    <name type="scientific">Candidatus Thermokryptus mobilis</name>
    <dbReference type="NCBI Taxonomy" id="1643428"/>
    <lineage>
        <taxon>Bacteria</taxon>
        <taxon>Pseudomonadati</taxon>
        <taxon>Candidatus Kryptoniota</taxon>
        <taxon>Candidatus Thermokryptus</taxon>
    </lineage>
</organism>
<dbReference type="Gene3D" id="1.20.120.330">
    <property type="entry name" value="Nucleotidyltransferases domain 2"/>
    <property type="match status" value="1"/>
</dbReference>
<gene>
    <name evidence="1" type="ORF">JGI1_02230</name>
</gene>
<keyword evidence="2" id="KW-1185">Reference proteome</keyword>
<reference evidence="2" key="1">
    <citation type="submission" date="2015-11" db="EMBL/GenBank/DDBJ databases">
        <authorList>
            <person name="Varghese N."/>
        </authorList>
    </citation>
    <scope>NUCLEOTIDE SEQUENCE [LARGE SCALE GENOMIC DNA]</scope>
</reference>
<sequence>MNLFDSAYGILHIGGYYRELKDKKAIDSGFEKVERIIEVVEKHIMNSKFNHN</sequence>
<dbReference type="Proteomes" id="UP000320623">
    <property type="component" value="Unassembled WGS sequence"/>
</dbReference>
<dbReference type="AlphaFoldDB" id="A0A0S4NFU2"/>
<protein>
    <submittedName>
        <fullName evidence="1">Uncharacterized protein</fullName>
    </submittedName>
</protein>
<proteinExistence type="predicted"/>
<dbReference type="RefSeq" id="WP_181180355.1">
    <property type="nucleotide sequence ID" value="NZ_FAOO01000027.1"/>
</dbReference>
<dbReference type="STRING" id="1643428.GCA_001442855_02181"/>
<evidence type="ECO:0000313" key="1">
    <source>
        <dbReference type="EMBL" id="CUU08991.1"/>
    </source>
</evidence>
<accession>A0A0S4NFU2</accession>
<name>A0A0S4NFU2_9BACT</name>